<dbReference type="PANTHER" id="PTHR31299">
    <property type="entry name" value="ESTERASE, PUTATIVE (AFU_ORTHOLOGUE AFUA_1G05850)-RELATED"/>
    <property type="match status" value="1"/>
</dbReference>
<evidence type="ECO:0000313" key="1">
    <source>
        <dbReference type="EMBL" id="KAI3430473.1"/>
    </source>
</evidence>
<dbReference type="OrthoDB" id="413649at2759"/>
<dbReference type="EMBL" id="SIDB01000007">
    <property type="protein sequence ID" value="KAI3430473.1"/>
    <property type="molecule type" value="Genomic_DNA"/>
</dbReference>
<keyword evidence="2" id="KW-1185">Reference proteome</keyword>
<evidence type="ECO:0000313" key="2">
    <source>
        <dbReference type="Proteomes" id="UP001055712"/>
    </source>
</evidence>
<dbReference type="InterPro" id="IPR007815">
    <property type="entry name" value="Emycin_Estase"/>
</dbReference>
<dbReference type="GO" id="GO:0046677">
    <property type="term" value="P:response to antibiotic"/>
    <property type="evidence" value="ECO:0007669"/>
    <property type="project" value="InterPro"/>
</dbReference>
<dbReference type="AlphaFoldDB" id="A0A9D4TNR2"/>
<dbReference type="CDD" id="cd14728">
    <property type="entry name" value="Ere-like"/>
    <property type="match status" value="1"/>
</dbReference>
<reference evidence="1" key="1">
    <citation type="journal article" date="2019" name="Plant J.">
        <title>Chlorella vulgaris genome assembly and annotation reveals the molecular basis for metabolic acclimation to high light conditions.</title>
        <authorList>
            <person name="Cecchin M."/>
            <person name="Marcolungo L."/>
            <person name="Rossato M."/>
            <person name="Girolomoni L."/>
            <person name="Cosentino E."/>
            <person name="Cuine S."/>
            <person name="Li-Beisson Y."/>
            <person name="Delledonne M."/>
            <person name="Ballottari M."/>
        </authorList>
    </citation>
    <scope>NUCLEOTIDE SEQUENCE</scope>
    <source>
        <strain evidence="1">211/11P</strain>
    </source>
</reference>
<protein>
    <recommendedName>
        <fullName evidence="3">Erythromycin esterase</fullName>
    </recommendedName>
</protein>
<gene>
    <name evidence="1" type="ORF">D9Q98_005068</name>
</gene>
<proteinExistence type="predicted"/>
<evidence type="ECO:0008006" key="3">
    <source>
        <dbReference type="Google" id="ProtNLM"/>
    </source>
</evidence>
<dbReference type="SUPFAM" id="SSF159501">
    <property type="entry name" value="EreA/ChaN-like"/>
    <property type="match status" value="1"/>
</dbReference>
<organism evidence="1 2">
    <name type="scientific">Chlorella vulgaris</name>
    <name type="common">Green alga</name>
    <dbReference type="NCBI Taxonomy" id="3077"/>
    <lineage>
        <taxon>Eukaryota</taxon>
        <taxon>Viridiplantae</taxon>
        <taxon>Chlorophyta</taxon>
        <taxon>core chlorophytes</taxon>
        <taxon>Trebouxiophyceae</taxon>
        <taxon>Chlorellales</taxon>
        <taxon>Chlorellaceae</taxon>
        <taxon>Chlorella clade</taxon>
        <taxon>Chlorella</taxon>
    </lineage>
</organism>
<dbReference type="InterPro" id="IPR052036">
    <property type="entry name" value="Hydrolase/PRTase-associated"/>
</dbReference>
<accession>A0A9D4TNR2</accession>
<comment type="caution">
    <text evidence="1">The sequence shown here is derived from an EMBL/GenBank/DDBJ whole genome shotgun (WGS) entry which is preliminary data.</text>
</comment>
<name>A0A9D4TNR2_CHLVU</name>
<reference evidence="1" key="2">
    <citation type="submission" date="2020-11" db="EMBL/GenBank/DDBJ databases">
        <authorList>
            <person name="Cecchin M."/>
            <person name="Marcolungo L."/>
            <person name="Rossato M."/>
            <person name="Girolomoni L."/>
            <person name="Cosentino E."/>
            <person name="Cuine S."/>
            <person name="Li-Beisson Y."/>
            <person name="Delledonne M."/>
            <person name="Ballottari M."/>
        </authorList>
    </citation>
    <scope>NUCLEOTIDE SEQUENCE</scope>
    <source>
        <strain evidence="1">211/11P</strain>
        <tissue evidence="1">Whole cell</tissue>
    </source>
</reference>
<dbReference type="PANTHER" id="PTHR31299:SF0">
    <property type="entry name" value="ESTERASE, PUTATIVE (AFU_ORTHOLOGUE AFUA_1G05850)-RELATED"/>
    <property type="match status" value="1"/>
</dbReference>
<dbReference type="Gene3D" id="3.30.1870.10">
    <property type="entry name" value="EreA-like, domain 2"/>
    <property type="match status" value="1"/>
</dbReference>
<dbReference type="Pfam" id="PF05139">
    <property type="entry name" value="Erythro_esteras"/>
    <property type="match status" value="1"/>
</dbReference>
<dbReference type="Proteomes" id="UP001055712">
    <property type="component" value="Unassembled WGS sequence"/>
</dbReference>
<sequence>MASWDDNNRLEVLRNSALLPTADRPLERQLLEVIPNDVQHVMIGEASHGTEEFYKTRAELTRLLIKERGFNAVVVEADFPDAFRVGMYVRGLSADGSAEEALADFTRFPTWMWRNTVVTEFVEWLRCHNAGLPPDQHYARSVGFAGMDVYSLHASGKRH</sequence>